<name>A0A433SGI1_9BURK</name>
<dbReference type="Proteomes" id="UP000286947">
    <property type="component" value="Unassembled WGS sequence"/>
</dbReference>
<evidence type="ECO:0000313" key="2">
    <source>
        <dbReference type="Proteomes" id="UP000286947"/>
    </source>
</evidence>
<dbReference type="RefSeq" id="WP_126977476.1">
    <property type="nucleotide sequence ID" value="NZ_PQSP01000001.1"/>
</dbReference>
<proteinExistence type="predicted"/>
<sequence length="247" mass="29110">MNPDFVALMAKNDQTYYPLRFMSSEFFLTYWKAFIPMDWEQKETDSIQNAARQSVDYAMYGETIYWLISFDEATALKSWQLFQSRLRDLSSDIWKTVQALCRQIASPKEEQYNANHVIELMTRLRFDSTYRNTLAYPAQDALLLDAAYEYDSQDWTNDLLSIKEGFLASQEPWDQKLRSQTPDLPESIWLIFSEAYNARTNLPTIQRNLKLLLKNQADYWLFISRLHAVFEKTAPQNTGIQFPMLLL</sequence>
<organism evidence="1 2">
    <name type="scientific">Saezia sanguinis</name>
    <dbReference type="NCBI Taxonomy" id="1965230"/>
    <lineage>
        <taxon>Bacteria</taxon>
        <taxon>Pseudomonadati</taxon>
        <taxon>Pseudomonadota</taxon>
        <taxon>Betaproteobacteria</taxon>
        <taxon>Burkholderiales</taxon>
        <taxon>Saeziaceae</taxon>
        <taxon>Saezia</taxon>
    </lineage>
</organism>
<keyword evidence="2" id="KW-1185">Reference proteome</keyword>
<evidence type="ECO:0000313" key="1">
    <source>
        <dbReference type="EMBL" id="RUS67796.1"/>
    </source>
</evidence>
<gene>
    <name evidence="1" type="ORF">CUZ56_00275</name>
</gene>
<protein>
    <submittedName>
        <fullName evidence="1">Uncharacterized protein</fullName>
    </submittedName>
</protein>
<dbReference type="EMBL" id="PQSP01000001">
    <property type="protein sequence ID" value="RUS67796.1"/>
    <property type="molecule type" value="Genomic_DNA"/>
</dbReference>
<accession>A0A433SGI1</accession>
<comment type="caution">
    <text evidence="1">The sequence shown here is derived from an EMBL/GenBank/DDBJ whole genome shotgun (WGS) entry which is preliminary data.</text>
</comment>
<dbReference type="AlphaFoldDB" id="A0A433SGI1"/>
<reference evidence="1 2" key="1">
    <citation type="submission" date="2018-01" db="EMBL/GenBank/DDBJ databases">
        <title>Saezia sanguinis gen. nov., sp. nov., in the order Burkholderiales isolated from human blood.</title>
        <authorList>
            <person name="Medina-Pascual M.J."/>
            <person name="Valdezate S."/>
            <person name="Monzon S."/>
            <person name="Cuesta I."/>
            <person name="Carrasco G."/>
            <person name="Villalon P."/>
            <person name="Saez-Nieto J.A."/>
        </authorList>
    </citation>
    <scope>NUCLEOTIDE SEQUENCE [LARGE SCALE GENOMIC DNA]</scope>
    <source>
        <strain evidence="1 2">CNM695-12</strain>
    </source>
</reference>